<keyword evidence="1" id="KW-0472">Membrane</keyword>
<dbReference type="EMBL" id="KV454411">
    <property type="protein sequence ID" value="ODQ64839.1"/>
    <property type="molecule type" value="Genomic_DNA"/>
</dbReference>
<name>A0A1E3PHE8_9ASCO</name>
<evidence type="ECO:0000313" key="3">
    <source>
        <dbReference type="Proteomes" id="UP000095009"/>
    </source>
</evidence>
<dbReference type="Proteomes" id="UP000095009">
    <property type="component" value="Unassembled WGS sequence"/>
</dbReference>
<protein>
    <submittedName>
        <fullName evidence="2">Uncharacterized protein</fullName>
    </submittedName>
</protein>
<evidence type="ECO:0000313" key="2">
    <source>
        <dbReference type="EMBL" id="ODQ64839.1"/>
    </source>
</evidence>
<evidence type="ECO:0000256" key="1">
    <source>
        <dbReference type="SAM" id="Phobius"/>
    </source>
</evidence>
<keyword evidence="1" id="KW-0812">Transmembrane</keyword>
<keyword evidence="3" id="KW-1185">Reference proteome</keyword>
<feature type="transmembrane region" description="Helical" evidence="1">
    <location>
        <begin position="55"/>
        <end position="77"/>
    </location>
</feature>
<dbReference type="AlphaFoldDB" id="A0A1E3PHE8"/>
<accession>A0A1E3PHE8</accession>
<reference evidence="2 3" key="1">
    <citation type="journal article" date="2016" name="Proc. Natl. Acad. Sci. U.S.A.">
        <title>Comparative genomics of biotechnologically important yeasts.</title>
        <authorList>
            <person name="Riley R."/>
            <person name="Haridas S."/>
            <person name="Wolfe K.H."/>
            <person name="Lopes M.R."/>
            <person name="Hittinger C.T."/>
            <person name="Goeker M."/>
            <person name="Salamov A.A."/>
            <person name="Wisecaver J.H."/>
            <person name="Long T.M."/>
            <person name="Calvey C.H."/>
            <person name="Aerts A.L."/>
            <person name="Barry K.W."/>
            <person name="Choi C."/>
            <person name="Clum A."/>
            <person name="Coughlan A.Y."/>
            <person name="Deshpande S."/>
            <person name="Douglass A.P."/>
            <person name="Hanson S.J."/>
            <person name="Klenk H.-P."/>
            <person name="LaButti K.M."/>
            <person name="Lapidus A."/>
            <person name="Lindquist E.A."/>
            <person name="Lipzen A.M."/>
            <person name="Meier-Kolthoff J.P."/>
            <person name="Ohm R.A."/>
            <person name="Otillar R.P."/>
            <person name="Pangilinan J.L."/>
            <person name="Peng Y."/>
            <person name="Rokas A."/>
            <person name="Rosa C.A."/>
            <person name="Scheuner C."/>
            <person name="Sibirny A.A."/>
            <person name="Slot J.C."/>
            <person name="Stielow J.B."/>
            <person name="Sun H."/>
            <person name="Kurtzman C.P."/>
            <person name="Blackwell M."/>
            <person name="Grigoriev I.V."/>
            <person name="Jeffries T.W."/>
        </authorList>
    </citation>
    <scope>NUCLEOTIDE SEQUENCE [LARGE SCALE GENOMIC DNA]</scope>
    <source>
        <strain evidence="2 3">DSM 6958</strain>
    </source>
</reference>
<gene>
    <name evidence="2" type="ORF">NADFUDRAFT_52455</name>
</gene>
<sequence length="82" mass="8867">MSHLELLSQYNDLPLLNSDFGVANSFISSLIIFTTLISMLWFILGTKSGFKTLPLFIVLGLVASIGAGWSGLTIASWSGLYP</sequence>
<organism evidence="2 3">
    <name type="scientific">Nadsonia fulvescens var. elongata DSM 6958</name>
    <dbReference type="NCBI Taxonomy" id="857566"/>
    <lineage>
        <taxon>Eukaryota</taxon>
        <taxon>Fungi</taxon>
        <taxon>Dikarya</taxon>
        <taxon>Ascomycota</taxon>
        <taxon>Saccharomycotina</taxon>
        <taxon>Dipodascomycetes</taxon>
        <taxon>Dipodascales</taxon>
        <taxon>Dipodascales incertae sedis</taxon>
        <taxon>Nadsonia</taxon>
    </lineage>
</organism>
<keyword evidence="1" id="KW-1133">Transmembrane helix</keyword>
<proteinExistence type="predicted"/>
<feature type="transmembrane region" description="Helical" evidence="1">
    <location>
        <begin position="20"/>
        <end position="43"/>
    </location>
</feature>